<reference evidence="2" key="1">
    <citation type="journal article" date="2019" name="Int. J. Syst. Evol. Microbiol.">
        <title>The Global Catalogue of Microorganisms (GCM) 10K type strain sequencing project: providing services to taxonomists for standard genome sequencing and annotation.</title>
        <authorList>
            <consortium name="The Broad Institute Genomics Platform"/>
            <consortium name="The Broad Institute Genome Sequencing Center for Infectious Disease"/>
            <person name="Wu L."/>
            <person name="Ma J."/>
        </authorList>
    </citation>
    <scope>NUCLEOTIDE SEQUENCE [LARGE SCALE GENOMIC DNA]</scope>
    <source>
        <strain evidence="2">JCM 17687</strain>
    </source>
</reference>
<evidence type="ECO:0000313" key="1">
    <source>
        <dbReference type="EMBL" id="GAA5028342.1"/>
    </source>
</evidence>
<accession>A0ABP9JDV8</accession>
<dbReference type="EMBL" id="BAABIW010000016">
    <property type="protein sequence ID" value="GAA5028342.1"/>
    <property type="molecule type" value="Genomic_DNA"/>
</dbReference>
<sequence length="80" mass="8739">MHDESGIGDLDVDHIHVPPAFDRSVEDGRPRQLYALVEQEIAAIDGAPAANLVLRKDRHVVGDDLVDLATQAPLTRAMED</sequence>
<protein>
    <submittedName>
        <fullName evidence="1">Uncharacterized protein</fullName>
    </submittedName>
</protein>
<gene>
    <name evidence="1" type="ORF">GCM10023258_23760</name>
</gene>
<organism evidence="1 2">
    <name type="scientific">Terrabacter aeriphilus</name>
    <dbReference type="NCBI Taxonomy" id="515662"/>
    <lineage>
        <taxon>Bacteria</taxon>
        <taxon>Bacillati</taxon>
        <taxon>Actinomycetota</taxon>
        <taxon>Actinomycetes</taxon>
        <taxon>Micrococcales</taxon>
        <taxon>Intrasporangiaceae</taxon>
        <taxon>Terrabacter</taxon>
    </lineage>
</organism>
<proteinExistence type="predicted"/>
<name>A0ABP9JDV8_9MICO</name>
<keyword evidence="2" id="KW-1185">Reference proteome</keyword>
<dbReference type="Proteomes" id="UP001500427">
    <property type="component" value="Unassembled WGS sequence"/>
</dbReference>
<comment type="caution">
    <text evidence="1">The sequence shown here is derived from an EMBL/GenBank/DDBJ whole genome shotgun (WGS) entry which is preliminary data.</text>
</comment>
<evidence type="ECO:0000313" key="2">
    <source>
        <dbReference type="Proteomes" id="UP001500427"/>
    </source>
</evidence>